<dbReference type="OrthoDB" id="4205621at2"/>
<dbReference type="Gene3D" id="2.60.120.10">
    <property type="entry name" value="Jelly Rolls"/>
    <property type="match status" value="1"/>
</dbReference>
<dbReference type="InterPro" id="IPR014710">
    <property type="entry name" value="RmlC-like_jellyroll"/>
</dbReference>
<dbReference type="STRING" id="37752.IW18_16335"/>
<reference evidence="2 4" key="2">
    <citation type="submission" date="2016-11" db="EMBL/GenBank/DDBJ databases">
        <title>Whole genomes of Flavobacteriaceae.</title>
        <authorList>
            <person name="Stine C."/>
            <person name="Li C."/>
            <person name="Tadesse D."/>
        </authorList>
    </citation>
    <scope>NUCLEOTIDE SEQUENCE [LARGE SCALE GENOMIC DNA]</scope>
    <source>
        <strain evidence="2 4">ATCC 51468</strain>
    </source>
</reference>
<evidence type="ECO:0000313" key="1">
    <source>
        <dbReference type="EMBL" id="KIO51818.1"/>
    </source>
</evidence>
<evidence type="ECO:0008006" key="5">
    <source>
        <dbReference type="Google" id="ProtNLM"/>
    </source>
</evidence>
<evidence type="ECO:0000313" key="4">
    <source>
        <dbReference type="Proteomes" id="UP000198302"/>
    </source>
</evidence>
<dbReference type="Proteomes" id="UP000198302">
    <property type="component" value="Unassembled WGS sequence"/>
</dbReference>
<name>A0A0D0ETE8_9FLAO</name>
<reference evidence="1 3" key="1">
    <citation type="submission" date="2015-01" db="EMBL/GenBank/DDBJ databases">
        <title>Genome of Flavobacterium hibernum DSM 12611.</title>
        <authorList>
            <person name="Stropko S.J."/>
            <person name="Pipes S.E."/>
            <person name="Newman J.D."/>
        </authorList>
    </citation>
    <scope>NUCLEOTIDE SEQUENCE [LARGE SCALE GENOMIC DNA]</scope>
    <source>
        <strain evidence="1 3">DSM 12611</strain>
    </source>
</reference>
<evidence type="ECO:0000313" key="3">
    <source>
        <dbReference type="Proteomes" id="UP000032061"/>
    </source>
</evidence>
<accession>A0A0D0ETE8</accession>
<dbReference type="EMBL" id="MUGX01000002">
    <property type="protein sequence ID" value="OXA91859.1"/>
    <property type="molecule type" value="Genomic_DNA"/>
</dbReference>
<keyword evidence="4" id="KW-1185">Reference proteome</keyword>
<evidence type="ECO:0000313" key="2">
    <source>
        <dbReference type="EMBL" id="OXA91859.1"/>
    </source>
</evidence>
<sequence>MIQITRIYSDANGESHFEDFEVPLKNNGDIGFLSDDEPVKSIVFREVSPSYDYDFHNAPDRQYIVLLEGGVEIETSLGEKRTFETGSILLVEDTTGKGHKTKNIEPKLRKSIFIKL</sequence>
<dbReference type="AlphaFoldDB" id="A0A0D0ETE8"/>
<dbReference type="EMBL" id="JPRK01000013">
    <property type="protein sequence ID" value="KIO51818.1"/>
    <property type="molecule type" value="Genomic_DNA"/>
</dbReference>
<dbReference type="Proteomes" id="UP000032061">
    <property type="component" value="Unassembled WGS sequence"/>
</dbReference>
<proteinExistence type="predicted"/>
<protein>
    <recommendedName>
        <fullName evidence="5">Cupin 2 conserved barrel domain-containing protein</fullName>
    </recommendedName>
</protein>
<comment type="caution">
    <text evidence="1">The sequence shown here is derived from an EMBL/GenBank/DDBJ whole genome shotgun (WGS) entry which is preliminary data.</text>
</comment>
<gene>
    <name evidence="2" type="ORF">B0A73_01120</name>
    <name evidence="1" type="ORF">IW18_16335</name>
</gene>
<dbReference type="RefSeq" id="WP_041518945.1">
    <property type="nucleotide sequence ID" value="NZ_JPRK01000013.1"/>
</dbReference>
<organism evidence="1 3">
    <name type="scientific">Flavobacterium hibernum</name>
    <dbReference type="NCBI Taxonomy" id="37752"/>
    <lineage>
        <taxon>Bacteria</taxon>
        <taxon>Pseudomonadati</taxon>
        <taxon>Bacteroidota</taxon>
        <taxon>Flavobacteriia</taxon>
        <taxon>Flavobacteriales</taxon>
        <taxon>Flavobacteriaceae</taxon>
        <taxon>Flavobacterium</taxon>
    </lineage>
</organism>